<reference evidence="2" key="1">
    <citation type="journal article" date="2016" name="Nature">
        <title>Genome evolution in the allotetraploid frog Xenopus laevis.</title>
        <authorList>
            <person name="Session A.M."/>
            <person name="Uno Y."/>
            <person name="Kwon T."/>
            <person name="Chapman J.A."/>
            <person name="Toyoda A."/>
            <person name="Takahashi S."/>
            <person name="Fukui A."/>
            <person name="Hikosaka A."/>
            <person name="Suzuki A."/>
            <person name="Kondo M."/>
            <person name="van Heeringen S.J."/>
            <person name="Quigley I."/>
            <person name="Heinz S."/>
            <person name="Ogino H."/>
            <person name="Ochi H."/>
            <person name="Hellsten U."/>
            <person name="Lyons J.B."/>
            <person name="Simakov O."/>
            <person name="Putnam N."/>
            <person name="Stites J."/>
            <person name="Kuroki Y."/>
            <person name="Tanaka T."/>
            <person name="Michiue T."/>
            <person name="Watanabe M."/>
            <person name="Bogdanovic O."/>
            <person name="Lister R."/>
            <person name="Georgiou G."/>
            <person name="Paranjpe S.S."/>
            <person name="van Kruijsbergen I."/>
            <person name="Shu S."/>
            <person name="Carlson J."/>
            <person name="Kinoshita T."/>
            <person name="Ohta Y."/>
            <person name="Mawaribuchi S."/>
            <person name="Jenkins J."/>
            <person name="Grimwood J."/>
            <person name="Schmutz J."/>
            <person name="Mitros T."/>
            <person name="Mozaffari S.V."/>
            <person name="Suzuki Y."/>
            <person name="Haramoto Y."/>
            <person name="Yamamoto T.S."/>
            <person name="Takagi C."/>
            <person name="Heald R."/>
            <person name="Miller K."/>
            <person name="Haudenschild C."/>
            <person name="Kitzman J."/>
            <person name="Nakayama T."/>
            <person name="Izutsu Y."/>
            <person name="Robert J."/>
            <person name="Fortriede J."/>
            <person name="Burns K."/>
            <person name="Lotay V."/>
            <person name="Karimi K."/>
            <person name="Yasuoka Y."/>
            <person name="Dichmann D.S."/>
            <person name="Flajnik M.F."/>
            <person name="Houston D.W."/>
            <person name="Shendure J."/>
            <person name="DuPasquier L."/>
            <person name="Vize P.D."/>
            <person name="Zorn A.M."/>
            <person name="Ito M."/>
            <person name="Marcotte E.M."/>
            <person name="Wallingford J.B."/>
            <person name="Ito Y."/>
            <person name="Asashima M."/>
            <person name="Ueno N."/>
            <person name="Matsuda Y."/>
            <person name="Veenstra G.J."/>
            <person name="Fujiyama A."/>
            <person name="Harland R.M."/>
            <person name="Taira M."/>
            <person name="Rokhsar D.S."/>
        </authorList>
    </citation>
    <scope>NUCLEOTIDE SEQUENCE [LARGE SCALE GENOMIC DNA]</scope>
    <source>
        <strain evidence="2">J</strain>
    </source>
</reference>
<protein>
    <submittedName>
        <fullName evidence="1">Uncharacterized protein</fullName>
    </submittedName>
</protein>
<sequence length="93" mass="10192">MSCPNCVCGLLFAITPQGWRLAKITPEGYPASSLGLGPVLPGFTDYMVYRLNVHFSASPADLGDSLFDIRAREFFPPVITQMCVTVIQQLINL</sequence>
<name>A0A974DGJ1_XENLA</name>
<dbReference type="AlphaFoldDB" id="A0A974DGJ1"/>
<dbReference type="Proteomes" id="UP000694892">
    <property type="component" value="Chromosome 3L"/>
</dbReference>
<proteinExistence type="predicted"/>
<evidence type="ECO:0000313" key="2">
    <source>
        <dbReference type="Proteomes" id="UP000694892"/>
    </source>
</evidence>
<gene>
    <name evidence="1" type="ORF">XELAEV_18018894mg</name>
</gene>
<accession>A0A974DGJ1</accession>
<dbReference type="EMBL" id="CM004470">
    <property type="protein sequence ID" value="OCT90282.1"/>
    <property type="molecule type" value="Genomic_DNA"/>
</dbReference>
<evidence type="ECO:0000313" key="1">
    <source>
        <dbReference type="EMBL" id="OCT90282.1"/>
    </source>
</evidence>
<organism evidence="1 2">
    <name type="scientific">Xenopus laevis</name>
    <name type="common">African clawed frog</name>
    <dbReference type="NCBI Taxonomy" id="8355"/>
    <lineage>
        <taxon>Eukaryota</taxon>
        <taxon>Metazoa</taxon>
        <taxon>Chordata</taxon>
        <taxon>Craniata</taxon>
        <taxon>Vertebrata</taxon>
        <taxon>Euteleostomi</taxon>
        <taxon>Amphibia</taxon>
        <taxon>Batrachia</taxon>
        <taxon>Anura</taxon>
        <taxon>Pipoidea</taxon>
        <taxon>Pipidae</taxon>
        <taxon>Xenopodinae</taxon>
        <taxon>Xenopus</taxon>
        <taxon>Xenopus</taxon>
    </lineage>
</organism>